<feature type="chain" id="PRO_5001797770" description="Tetratricopeptide repeat protein" evidence="1">
    <location>
        <begin position="24"/>
        <end position="591"/>
    </location>
</feature>
<gene>
    <name evidence="2" type="ORF">DW2_07038</name>
</gene>
<keyword evidence="1" id="KW-0732">Signal</keyword>
<reference evidence="2 3" key="2">
    <citation type="journal article" date="2015" name="Antonie Van Leeuwenhoek">
        <title>Thioclava indica sp. nov., isolated from surface seawater of the Indian Ocean.</title>
        <authorList>
            <person name="Liu Y."/>
            <person name="Lai Q."/>
            <person name="Du J."/>
            <person name="Xu H."/>
            <person name="Jiang L."/>
            <person name="Shao Z."/>
        </authorList>
    </citation>
    <scope>NUCLEOTIDE SEQUENCE [LARGE SCALE GENOMIC DNA]</scope>
    <source>
        <strain evidence="2 3">13D2W-2</strain>
    </source>
</reference>
<dbReference type="SUPFAM" id="SSF48452">
    <property type="entry name" value="TPR-like"/>
    <property type="match status" value="1"/>
</dbReference>
<dbReference type="STRING" id="1317124.DW2_07038"/>
<evidence type="ECO:0000256" key="1">
    <source>
        <dbReference type="SAM" id="SignalP"/>
    </source>
</evidence>
<dbReference type="PATRIC" id="fig|1317124.6.peg.1426"/>
<dbReference type="OrthoDB" id="7796036at2"/>
<protein>
    <recommendedName>
        <fullName evidence="4">Tetratricopeptide repeat protein</fullName>
    </recommendedName>
</protein>
<dbReference type="EMBL" id="AQRC01000004">
    <property type="protein sequence ID" value="KFE35698.1"/>
    <property type="molecule type" value="Genomic_DNA"/>
</dbReference>
<keyword evidence="3" id="KW-1185">Reference proteome</keyword>
<dbReference type="InterPro" id="IPR011990">
    <property type="entry name" value="TPR-like_helical_dom_sf"/>
</dbReference>
<dbReference type="Proteomes" id="UP000028607">
    <property type="component" value="Unassembled WGS sequence"/>
</dbReference>
<proteinExistence type="predicted"/>
<evidence type="ECO:0000313" key="2">
    <source>
        <dbReference type="EMBL" id="KFE35698.1"/>
    </source>
</evidence>
<organism evidence="2 3">
    <name type="scientific">Thioclava atlantica</name>
    <dbReference type="NCBI Taxonomy" id="1317124"/>
    <lineage>
        <taxon>Bacteria</taxon>
        <taxon>Pseudomonadati</taxon>
        <taxon>Pseudomonadota</taxon>
        <taxon>Alphaproteobacteria</taxon>
        <taxon>Rhodobacterales</taxon>
        <taxon>Paracoccaceae</taxon>
        <taxon>Thioclava</taxon>
    </lineage>
</organism>
<comment type="caution">
    <text evidence="2">The sequence shown here is derived from an EMBL/GenBank/DDBJ whole genome shotgun (WGS) entry which is preliminary data.</text>
</comment>
<name>A0A085TYA1_9RHOB</name>
<dbReference type="eggNOG" id="COG0457">
    <property type="taxonomic scope" value="Bacteria"/>
</dbReference>
<reference evidence="3" key="1">
    <citation type="submission" date="2013-04" db="EMBL/GenBank/DDBJ databases">
        <title>Thioclava sp. 13D2W-2 Genome Sequencing.</title>
        <authorList>
            <person name="Lai Q."/>
            <person name="Li G."/>
            <person name="Shao Z."/>
        </authorList>
    </citation>
    <scope>NUCLEOTIDE SEQUENCE [LARGE SCALE GENOMIC DNA]</scope>
    <source>
        <strain evidence="3">13D2W-2</strain>
    </source>
</reference>
<evidence type="ECO:0000313" key="3">
    <source>
        <dbReference type="Proteomes" id="UP000028607"/>
    </source>
</evidence>
<dbReference type="RefSeq" id="WP_038144902.1">
    <property type="nucleotide sequence ID" value="NZ_AQRC01000004.1"/>
</dbReference>
<feature type="signal peptide" evidence="1">
    <location>
        <begin position="1"/>
        <end position="23"/>
    </location>
</feature>
<dbReference type="Gene3D" id="1.25.40.10">
    <property type="entry name" value="Tetratricopeptide repeat domain"/>
    <property type="match status" value="1"/>
</dbReference>
<dbReference type="AlphaFoldDB" id="A0A085TYA1"/>
<accession>A0A085TYA1</accession>
<sequence length="591" mass="64937">MRRGFPFMSGVWVLCLVCGAARAEPVPAPPAFDFAQYTQAGFLADRDRLNADFAAAEPGPARAVARLDLAEFYLAHVMLPEGRSILGDEMPEGLPPAERARWRAISAGFRIMEGAGVPPGELLPNAEWANWPEYHLWAALNAITQGDAVELEGNLAGATDRLEAYPPVFVEACLPALLEGAIAVAKWPLAERLSKAFDDYPELKAEPVYSFLLGRVAERSHHPEKAYAAYREAAKGQDRYAQRARLASVDLGLKQGWLTPDQALSQLAEANLAWRGDRFDLQALERRAELGEKAGREADALEAYGEILTRFSDRPQAQATAQAADRLLKTFYAQGAEGKIPLAEFADAHQRLEPYFEFRPDFQIYAEEFADRLLDLGATTQAAAEYRKIREASEALDKSDPEAVSQDRVAHLALKEAEALARGGQFERAAKVLEVSERPTDAQGRDQFNAVQARVLAEAGNTDAALMTKVTSHSVEYLRLLARLYWKKGDWKEAVRYYRELWKRASDGFSETDAVELLLAAYRSGDLTTARSVAAVLPRLAGRDDLNKLVENLLAEPAALSPLKDAAARDRLRNADDALEVVGTEAKGTGG</sequence>
<evidence type="ECO:0008006" key="4">
    <source>
        <dbReference type="Google" id="ProtNLM"/>
    </source>
</evidence>